<proteinExistence type="predicted"/>
<sequence>MANNLANRASANLAALRALRDSADKSMFPIGCRAGYNYNRNITTDALPAYLSRSRHVLPYGASQIAPVYVGGHGALAEQESAGFSGVHVGLAPAWGAAAGNAYDVNAIRRVTRQGKFNMTIPAGEFSVCDPIGVDIAAGTAIGLQFYAVGSTTNPLAGSRETARSKTWGEEFARLYASTSDLSLVQSGWPANDSNARACIVPAVILGRTADGIRRSSVAIIGHSIAYGQVSGGGLLSRDTGDNDGNIGWIERWIASQRPFSAFTIPGDELRTWMGVNNANALAANYAAQRFALLSLGFTDAIVQLEVNDFGTITVDQYEVLFRAFVNKLKGIGIRVHAVTPFPIADSTSTLAVQTKHAKSDMIVDWAARVRTSAVATWGCASVIDANAVLRDPVDTWKWRSDLDTLVGGASTVDFTHPSQLTTVWLAANLGVSATSLIPEFPS</sequence>
<evidence type="ECO:0000313" key="2">
    <source>
        <dbReference type="Proteomes" id="UP000033514"/>
    </source>
</evidence>
<dbReference type="Proteomes" id="UP000033514">
    <property type="component" value="Unassembled WGS sequence"/>
</dbReference>
<keyword evidence="2" id="KW-1185">Reference proteome</keyword>
<dbReference type="SUPFAM" id="SSF52266">
    <property type="entry name" value="SGNH hydrolase"/>
    <property type="match status" value="1"/>
</dbReference>
<dbReference type="PATRIC" id="fig|361041.3.peg.3551"/>
<dbReference type="STRING" id="361041.VW35_00840"/>
<dbReference type="InterPro" id="IPR036514">
    <property type="entry name" value="SGNH_hydro_sf"/>
</dbReference>
<accession>A0A0F5LGT7</accession>
<dbReference type="Gene3D" id="3.40.50.1110">
    <property type="entry name" value="SGNH hydrolase"/>
    <property type="match status" value="1"/>
</dbReference>
<evidence type="ECO:0000313" key="1">
    <source>
        <dbReference type="EMBL" id="KKB80787.1"/>
    </source>
</evidence>
<gene>
    <name evidence="1" type="ORF">VW35_00840</name>
</gene>
<dbReference type="AlphaFoldDB" id="A0A0F5LGT7"/>
<dbReference type="RefSeq" id="WP_046141140.1">
    <property type="nucleotide sequence ID" value="NZ_LAJG01000005.1"/>
</dbReference>
<dbReference type="EMBL" id="LAJG01000005">
    <property type="protein sequence ID" value="KKB80787.1"/>
    <property type="molecule type" value="Genomic_DNA"/>
</dbReference>
<protein>
    <submittedName>
        <fullName evidence="1">Uncharacterized protein</fullName>
    </submittedName>
</protein>
<dbReference type="GO" id="GO:0016788">
    <property type="term" value="F:hydrolase activity, acting on ester bonds"/>
    <property type="evidence" value="ECO:0007669"/>
    <property type="project" value="UniProtKB-ARBA"/>
</dbReference>
<name>A0A0F5LGT7_9HYPH</name>
<organism evidence="1 2">
    <name type="scientific">Devosia soli</name>
    <dbReference type="NCBI Taxonomy" id="361041"/>
    <lineage>
        <taxon>Bacteria</taxon>
        <taxon>Pseudomonadati</taxon>
        <taxon>Pseudomonadota</taxon>
        <taxon>Alphaproteobacteria</taxon>
        <taxon>Hyphomicrobiales</taxon>
        <taxon>Devosiaceae</taxon>
        <taxon>Devosia</taxon>
    </lineage>
</organism>
<reference evidence="1 2" key="1">
    <citation type="submission" date="2015-03" db="EMBL/GenBank/DDBJ databases">
        <authorList>
            <person name="Hassan Y.I."/>
            <person name="Lepp D."/>
            <person name="Zhou T."/>
        </authorList>
    </citation>
    <scope>NUCLEOTIDE SEQUENCE [LARGE SCALE GENOMIC DNA]</scope>
    <source>
        <strain evidence="1 2">GH2-10</strain>
    </source>
</reference>
<comment type="caution">
    <text evidence="1">The sequence shown here is derived from an EMBL/GenBank/DDBJ whole genome shotgun (WGS) entry which is preliminary data.</text>
</comment>